<dbReference type="GO" id="GO:0006508">
    <property type="term" value="P:proteolysis"/>
    <property type="evidence" value="ECO:0007669"/>
    <property type="project" value="UniProtKB-KW"/>
</dbReference>
<dbReference type="Proteomes" id="UP000222542">
    <property type="component" value="Unassembled WGS sequence"/>
</dbReference>
<evidence type="ECO:0000256" key="3">
    <source>
        <dbReference type="ARBA" id="ARBA00022801"/>
    </source>
</evidence>
<comment type="caution">
    <text evidence="6">The sequence shown here is derived from an EMBL/GenBank/DDBJ whole genome shotgun (WGS) entry which is preliminary data.</text>
</comment>
<comment type="similarity">
    <text evidence="1">Belongs to the peptidase C48 family.</text>
</comment>
<dbReference type="GO" id="GO:0008234">
    <property type="term" value="F:cysteine-type peptidase activity"/>
    <property type="evidence" value="ECO:0007669"/>
    <property type="project" value="InterPro"/>
</dbReference>
<evidence type="ECO:0000256" key="1">
    <source>
        <dbReference type="ARBA" id="ARBA00005234"/>
    </source>
</evidence>
<dbReference type="InterPro" id="IPR038765">
    <property type="entry name" value="Papain-like_cys_pep_sf"/>
</dbReference>
<dbReference type="EMBL" id="AYRZ02000006">
    <property type="protein sequence ID" value="PHT77780.1"/>
    <property type="molecule type" value="Genomic_DNA"/>
</dbReference>
<dbReference type="Gramene" id="PHT77780">
    <property type="protein sequence ID" value="PHT77780"/>
    <property type="gene ID" value="T459_15832"/>
</dbReference>
<organism evidence="6 7">
    <name type="scientific">Capsicum annuum</name>
    <name type="common">Capsicum pepper</name>
    <dbReference type="NCBI Taxonomy" id="4072"/>
    <lineage>
        <taxon>Eukaryota</taxon>
        <taxon>Viridiplantae</taxon>
        <taxon>Streptophyta</taxon>
        <taxon>Embryophyta</taxon>
        <taxon>Tracheophyta</taxon>
        <taxon>Spermatophyta</taxon>
        <taxon>Magnoliopsida</taxon>
        <taxon>eudicotyledons</taxon>
        <taxon>Gunneridae</taxon>
        <taxon>Pentapetalae</taxon>
        <taxon>asterids</taxon>
        <taxon>lamiids</taxon>
        <taxon>Solanales</taxon>
        <taxon>Solanaceae</taxon>
        <taxon>Solanoideae</taxon>
        <taxon>Capsiceae</taxon>
        <taxon>Capsicum</taxon>
    </lineage>
</organism>
<proteinExistence type="inferred from homology"/>
<name>A0A2G2Z6Z2_CAPAN</name>
<dbReference type="PANTHER" id="PTHR31470">
    <property type="entry name" value="CYSTEINE PROTEINASES SUPERFAMILY PROTEIN-RELATED-RELATED"/>
    <property type="match status" value="1"/>
</dbReference>
<feature type="region of interest" description="Disordered" evidence="4">
    <location>
        <begin position="339"/>
        <end position="361"/>
    </location>
</feature>
<keyword evidence="7" id="KW-1185">Reference proteome</keyword>
<dbReference type="InterPro" id="IPR015410">
    <property type="entry name" value="DUF1985"/>
</dbReference>
<reference evidence="6 7" key="1">
    <citation type="journal article" date="2014" name="Nat. Genet.">
        <title>Genome sequence of the hot pepper provides insights into the evolution of pungency in Capsicum species.</title>
        <authorList>
            <person name="Kim S."/>
            <person name="Park M."/>
            <person name="Yeom S.I."/>
            <person name="Kim Y.M."/>
            <person name="Lee J.M."/>
            <person name="Lee H.A."/>
            <person name="Seo E."/>
            <person name="Choi J."/>
            <person name="Cheong K."/>
            <person name="Kim K.T."/>
            <person name="Jung K."/>
            <person name="Lee G.W."/>
            <person name="Oh S.K."/>
            <person name="Bae C."/>
            <person name="Kim S.B."/>
            <person name="Lee H.Y."/>
            <person name="Kim S.Y."/>
            <person name="Kim M.S."/>
            <person name="Kang B.C."/>
            <person name="Jo Y.D."/>
            <person name="Yang H.B."/>
            <person name="Jeong H.J."/>
            <person name="Kang W.H."/>
            <person name="Kwon J.K."/>
            <person name="Shin C."/>
            <person name="Lim J.Y."/>
            <person name="Park J.H."/>
            <person name="Huh J.H."/>
            <person name="Kim J.S."/>
            <person name="Kim B.D."/>
            <person name="Cohen O."/>
            <person name="Paran I."/>
            <person name="Suh M.C."/>
            <person name="Lee S.B."/>
            <person name="Kim Y.K."/>
            <person name="Shin Y."/>
            <person name="Noh S.J."/>
            <person name="Park J."/>
            <person name="Seo Y.S."/>
            <person name="Kwon S.Y."/>
            <person name="Kim H.A."/>
            <person name="Park J.M."/>
            <person name="Kim H.J."/>
            <person name="Choi S.B."/>
            <person name="Bosland P.W."/>
            <person name="Reeves G."/>
            <person name="Jo S.H."/>
            <person name="Lee B.W."/>
            <person name="Cho H.T."/>
            <person name="Choi H.S."/>
            <person name="Lee M.S."/>
            <person name="Yu Y."/>
            <person name="Do Choi Y."/>
            <person name="Park B.S."/>
            <person name="van Deynze A."/>
            <person name="Ashrafi H."/>
            <person name="Hill T."/>
            <person name="Kim W.T."/>
            <person name="Pai H.S."/>
            <person name="Ahn H.K."/>
            <person name="Yeam I."/>
            <person name="Giovannoni J.J."/>
            <person name="Rose J.K."/>
            <person name="Sorensen I."/>
            <person name="Lee S.J."/>
            <person name="Kim R.W."/>
            <person name="Choi I.Y."/>
            <person name="Choi B.S."/>
            <person name="Lim J.S."/>
            <person name="Lee Y.H."/>
            <person name="Choi D."/>
        </authorList>
    </citation>
    <scope>NUCLEOTIDE SEQUENCE [LARGE SCALE GENOMIC DNA]</scope>
    <source>
        <strain evidence="7">cv. CM334</strain>
    </source>
</reference>
<evidence type="ECO:0000256" key="4">
    <source>
        <dbReference type="SAM" id="MobiDB-lite"/>
    </source>
</evidence>
<gene>
    <name evidence="6" type="ORF">T459_15832</name>
</gene>
<dbReference type="Pfam" id="PF02902">
    <property type="entry name" value="Peptidase_C48"/>
    <property type="match status" value="1"/>
</dbReference>
<feature type="domain" description="Ubiquitin-like protease family profile" evidence="5">
    <location>
        <begin position="474"/>
        <end position="681"/>
    </location>
</feature>
<dbReference type="PANTHER" id="PTHR31470:SF46">
    <property type="entry name" value="ULP1 PROTEASE FAMILY, C-TERMINAL CATALYTIC DOMAIN CONTAINING PROTEIN"/>
    <property type="match status" value="1"/>
</dbReference>
<dbReference type="Pfam" id="PF09331">
    <property type="entry name" value="DUF1985"/>
    <property type="match status" value="1"/>
</dbReference>
<dbReference type="InterPro" id="IPR003653">
    <property type="entry name" value="Peptidase_C48_C"/>
</dbReference>
<dbReference type="Gene3D" id="3.40.395.10">
    <property type="entry name" value="Adenoviral Proteinase, Chain A"/>
    <property type="match status" value="1"/>
</dbReference>
<reference evidence="6 7" key="2">
    <citation type="journal article" date="2017" name="Genome Biol.">
        <title>New reference genome sequences of hot pepper reveal the massive evolution of plant disease-resistance genes by retroduplication.</title>
        <authorList>
            <person name="Kim S."/>
            <person name="Park J."/>
            <person name="Yeom S.I."/>
            <person name="Kim Y.M."/>
            <person name="Seo E."/>
            <person name="Kim K.T."/>
            <person name="Kim M.S."/>
            <person name="Lee J.M."/>
            <person name="Cheong K."/>
            <person name="Shin H.S."/>
            <person name="Kim S.B."/>
            <person name="Han K."/>
            <person name="Lee J."/>
            <person name="Park M."/>
            <person name="Lee H.A."/>
            <person name="Lee H.Y."/>
            <person name="Lee Y."/>
            <person name="Oh S."/>
            <person name="Lee J.H."/>
            <person name="Choi E."/>
            <person name="Choi E."/>
            <person name="Lee S.E."/>
            <person name="Jeon J."/>
            <person name="Kim H."/>
            <person name="Choi G."/>
            <person name="Song H."/>
            <person name="Lee J."/>
            <person name="Lee S.C."/>
            <person name="Kwon J.K."/>
            <person name="Lee H.Y."/>
            <person name="Koo N."/>
            <person name="Hong Y."/>
            <person name="Kim R.W."/>
            <person name="Kang W.H."/>
            <person name="Huh J.H."/>
            <person name="Kang B.C."/>
            <person name="Yang T.J."/>
            <person name="Lee Y.H."/>
            <person name="Bennetzen J.L."/>
            <person name="Choi D."/>
        </authorList>
    </citation>
    <scope>NUCLEOTIDE SEQUENCE [LARGE SCALE GENOMIC DNA]</scope>
    <source>
        <strain evidence="7">cv. CM334</strain>
    </source>
</reference>
<keyword evidence="2" id="KW-0645">Protease</keyword>
<evidence type="ECO:0000259" key="5">
    <source>
        <dbReference type="PROSITE" id="PS50600"/>
    </source>
</evidence>
<dbReference type="PROSITE" id="PS50600">
    <property type="entry name" value="ULP_PROTEASE"/>
    <property type="match status" value="1"/>
</dbReference>
<dbReference type="AlphaFoldDB" id="A0A2G2Z6Z2"/>
<dbReference type="SUPFAM" id="SSF54001">
    <property type="entry name" value="Cysteine proteinases"/>
    <property type="match status" value="1"/>
</dbReference>
<sequence>MKYRIKNVFAHSLHFGSYCNHVFGSDIKNCAAEEAYNLFRQTIFGSFLDMSQCNFQGLIPKCILMLELEQGDPDEIHVYLQGTILKFTISEFALISGLKCNGNIEEHLYTRSSKSVLMTKYFSSSKHTVKKCIFVQRFKEENFDNNTDALNMSILYFIHTFLFSQVRDANISRSDCVMVEDGSTIAKRFDNVIPRIFNWKVVRIKVRYEKFMADRSGKRDVVDIHTQSDMDHQGFEDFSTIPPPEILIKAGKSMPIDQLRTSDLERVVAPTLTPSSSGKSGHQDSSDQKWNKLKFFSKSYVDQKFTFIHKVMVKQHEESNDKRNKQHVELMSILKHIKHTHEKNPDYSKAETPMTENNHEDHSDEYLSTISESAQLEIDAIMQGLAAPVDDIPLEVVKPVDETVNLHSPSDSQIPSNYPDSVVAVHLAAKAPAKRTRTRSKIFKSPYTTDFASGSKALEDESTNFKQTFAFEGYGISDDMPSSIIEEYKKWVLEDTVLSTQQDYVESVVMADNENAVNNIIKGFLIPVGLPWNLVDKVYVPINCNQNFHWVLAVIALKDRRIRVYNSLSNLRNMDSSPEIHKLAVMLPTFLSDSEFFEQTSRTDWPNLDDYRDKMSDTTQLLNTNPFEVEYVQNITQQNCDSLNYGLQKAKKDYVGENEDPPRQRPIKHSIPDEMAIVRIG</sequence>
<protein>
    <recommendedName>
        <fullName evidence="5">Ubiquitin-like protease family profile domain-containing protein</fullName>
    </recommendedName>
</protein>
<accession>A0A2G2Z6Z2</accession>
<evidence type="ECO:0000313" key="6">
    <source>
        <dbReference type="EMBL" id="PHT77780.1"/>
    </source>
</evidence>
<keyword evidence="3" id="KW-0378">Hydrolase</keyword>
<evidence type="ECO:0000256" key="2">
    <source>
        <dbReference type="ARBA" id="ARBA00022670"/>
    </source>
</evidence>
<evidence type="ECO:0000313" key="7">
    <source>
        <dbReference type="Proteomes" id="UP000222542"/>
    </source>
</evidence>